<name>A0AAD8Q0D0_9PEZI</name>
<evidence type="ECO:0000313" key="1">
    <source>
        <dbReference type="EMBL" id="KAK1590890.1"/>
    </source>
</evidence>
<reference evidence="1" key="1">
    <citation type="submission" date="2021-06" db="EMBL/GenBank/DDBJ databases">
        <title>Comparative genomics, transcriptomics and evolutionary studies reveal genomic signatures of adaptation to plant cell wall in hemibiotrophic fungi.</title>
        <authorList>
            <consortium name="DOE Joint Genome Institute"/>
            <person name="Baroncelli R."/>
            <person name="Diaz J.F."/>
            <person name="Benocci T."/>
            <person name="Peng M."/>
            <person name="Battaglia E."/>
            <person name="Haridas S."/>
            <person name="Andreopoulos W."/>
            <person name="Labutti K."/>
            <person name="Pangilinan J."/>
            <person name="Floch G.L."/>
            <person name="Makela M.R."/>
            <person name="Henrissat B."/>
            <person name="Grigoriev I.V."/>
            <person name="Crouch J.A."/>
            <person name="De Vries R.P."/>
            <person name="Sukno S.A."/>
            <person name="Thon M.R."/>
        </authorList>
    </citation>
    <scope>NUCLEOTIDE SEQUENCE</scope>
    <source>
        <strain evidence="1">CBS 125086</strain>
    </source>
</reference>
<keyword evidence="2" id="KW-1185">Reference proteome</keyword>
<evidence type="ECO:0000313" key="2">
    <source>
        <dbReference type="Proteomes" id="UP001230504"/>
    </source>
</evidence>
<dbReference type="AlphaFoldDB" id="A0AAD8Q0D0"/>
<dbReference type="GeneID" id="85435654"/>
<gene>
    <name evidence="1" type="ORF">LY79DRAFT_194053</name>
</gene>
<organism evidence="1 2">
    <name type="scientific">Colletotrichum navitas</name>
    <dbReference type="NCBI Taxonomy" id="681940"/>
    <lineage>
        <taxon>Eukaryota</taxon>
        <taxon>Fungi</taxon>
        <taxon>Dikarya</taxon>
        <taxon>Ascomycota</taxon>
        <taxon>Pezizomycotina</taxon>
        <taxon>Sordariomycetes</taxon>
        <taxon>Hypocreomycetidae</taxon>
        <taxon>Glomerellales</taxon>
        <taxon>Glomerellaceae</taxon>
        <taxon>Colletotrichum</taxon>
        <taxon>Colletotrichum graminicola species complex</taxon>
    </lineage>
</organism>
<accession>A0AAD8Q0D0</accession>
<dbReference type="Proteomes" id="UP001230504">
    <property type="component" value="Unassembled WGS sequence"/>
</dbReference>
<protein>
    <submittedName>
        <fullName evidence="1">Uncharacterized protein</fullName>
    </submittedName>
</protein>
<dbReference type="RefSeq" id="XP_060414357.1">
    <property type="nucleotide sequence ID" value="XM_060551414.1"/>
</dbReference>
<comment type="caution">
    <text evidence="1">The sequence shown here is derived from an EMBL/GenBank/DDBJ whole genome shotgun (WGS) entry which is preliminary data.</text>
</comment>
<dbReference type="EMBL" id="JAHLJV010000028">
    <property type="protein sequence ID" value="KAK1590890.1"/>
    <property type="molecule type" value="Genomic_DNA"/>
</dbReference>
<sequence>MLTDDMGLRISAKLPFRRLLCSGERLSFAWHILLALSSVIHRMRVLVHLARRTVLGASALARLTLNWWRRAHGKPTASLDPGKQPDPFSIRTEPGKFGTTYQANVEHSPMAKEHRADLACFQEACVPIPMNSSKGGSFWGLGAGNGRRKGGEGRPACACL</sequence>
<proteinExistence type="predicted"/>